<evidence type="ECO:0000259" key="5">
    <source>
        <dbReference type="PROSITE" id="PS51192"/>
    </source>
</evidence>
<dbReference type="InterPro" id="IPR027417">
    <property type="entry name" value="P-loop_NTPase"/>
</dbReference>
<dbReference type="PROSITE" id="PS51194">
    <property type="entry name" value="HELICASE_CTER"/>
    <property type="match status" value="1"/>
</dbReference>
<dbReference type="CDD" id="cd18787">
    <property type="entry name" value="SF2_C_DEAD"/>
    <property type="match status" value="1"/>
</dbReference>
<dbReference type="Pfam" id="PF00271">
    <property type="entry name" value="Helicase_C"/>
    <property type="match status" value="1"/>
</dbReference>
<evidence type="ECO:0008006" key="8">
    <source>
        <dbReference type="Google" id="ProtNLM"/>
    </source>
</evidence>
<dbReference type="SUPFAM" id="SSF52540">
    <property type="entry name" value="P-loop containing nucleoside triphosphate hydrolases"/>
    <property type="match status" value="1"/>
</dbReference>
<proteinExistence type="predicted"/>
<dbReference type="GO" id="GO:0005524">
    <property type="term" value="F:ATP binding"/>
    <property type="evidence" value="ECO:0007669"/>
    <property type="project" value="UniProtKB-KW"/>
</dbReference>
<keyword evidence="1" id="KW-0547">Nucleotide-binding</keyword>
<dbReference type="PANTHER" id="PTHR47960">
    <property type="entry name" value="DEAD-BOX ATP-DEPENDENT RNA HELICASE 50"/>
    <property type="match status" value="1"/>
</dbReference>
<evidence type="ECO:0000256" key="1">
    <source>
        <dbReference type="ARBA" id="ARBA00022741"/>
    </source>
</evidence>
<evidence type="ECO:0000313" key="7">
    <source>
        <dbReference type="EMBL" id="JAV55301.1"/>
    </source>
</evidence>
<name>A0A1Y1K484_PHOPY</name>
<dbReference type="GO" id="GO:0003676">
    <property type="term" value="F:nucleic acid binding"/>
    <property type="evidence" value="ECO:0007669"/>
    <property type="project" value="InterPro"/>
</dbReference>
<dbReference type="SMART" id="SM00487">
    <property type="entry name" value="DEXDc"/>
    <property type="match status" value="1"/>
</dbReference>
<dbReference type="Gene3D" id="3.40.50.300">
    <property type="entry name" value="P-loop containing nucleotide triphosphate hydrolases"/>
    <property type="match status" value="2"/>
</dbReference>
<dbReference type="InterPro" id="IPR011545">
    <property type="entry name" value="DEAD/DEAH_box_helicase_dom"/>
</dbReference>
<dbReference type="GO" id="GO:0004386">
    <property type="term" value="F:helicase activity"/>
    <property type="evidence" value="ECO:0007669"/>
    <property type="project" value="UniProtKB-KW"/>
</dbReference>
<dbReference type="SMART" id="SM00490">
    <property type="entry name" value="HELICc"/>
    <property type="match status" value="1"/>
</dbReference>
<feature type="domain" description="Helicase C-terminal" evidence="6">
    <location>
        <begin position="322"/>
        <end position="469"/>
    </location>
</feature>
<reference evidence="7" key="1">
    <citation type="journal article" date="2016" name="Sci. Rep.">
        <title>Molecular characterization of firefly nuptial gifts: a multi-omics approach sheds light on postcopulatory sexual selection.</title>
        <authorList>
            <person name="Al-Wathiqui N."/>
            <person name="Fallon T.R."/>
            <person name="South A."/>
            <person name="Weng J.K."/>
            <person name="Lewis S.M."/>
        </authorList>
    </citation>
    <scope>NUCLEOTIDE SEQUENCE</scope>
</reference>
<keyword evidence="4" id="KW-0067">ATP-binding</keyword>
<dbReference type="AlphaFoldDB" id="A0A1Y1K484"/>
<organism evidence="7">
    <name type="scientific">Photinus pyralis</name>
    <name type="common">Common eastern firefly</name>
    <name type="synonym">Lampyris pyralis</name>
    <dbReference type="NCBI Taxonomy" id="7054"/>
    <lineage>
        <taxon>Eukaryota</taxon>
        <taxon>Metazoa</taxon>
        <taxon>Ecdysozoa</taxon>
        <taxon>Arthropoda</taxon>
        <taxon>Hexapoda</taxon>
        <taxon>Insecta</taxon>
        <taxon>Pterygota</taxon>
        <taxon>Neoptera</taxon>
        <taxon>Endopterygota</taxon>
        <taxon>Coleoptera</taxon>
        <taxon>Polyphaga</taxon>
        <taxon>Elateriformia</taxon>
        <taxon>Elateroidea</taxon>
        <taxon>Lampyridae</taxon>
        <taxon>Lampyrinae</taxon>
        <taxon>Photinus</taxon>
    </lineage>
</organism>
<evidence type="ECO:0000256" key="2">
    <source>
        <dbReference type="ARBA" id="ARBA00022801"/>
    </source>
</evidence>
<protein>
    <recommendedName>
        <fullName evidence="8">RNA helicase</fullName>
    </recommendedName>
</protein>
<feature type="domain" description="Helicase ATP-binding" evidence="5">
    <location>
        <begin position="122"/>
        <end position="295"/>
    </location>
</feature>
<accession>A0A1Y1K484</accession>
<evidence type="ECO:0000259" key="6">
    <source>
        <dbReference type="PROSITE" id="PS51194"/>
    </source>
</evidence>
<dbReference type="Pfam" id="PF00270">
    <property type="entry name" value="DEAD"/>
    <property type="match status" value="1"/>
</dbReference>
<keyword evidence="2" id="KW-0378">Hydrolase</keyword>
<dbReference type="GO" id="GO:0016787">
    <property type="term" value="F:hydrolase activity"/>
    <property type="evidence" value="ECO:0007669"/>
    <property type="project" value="UniProtKB-KW"/>
</dbReference>
<sequence length="484" mass="54852">MFCNARCSSTYAFKLINITYKRTVASVALKRNNKEDLVIRCKRKEYNYYMGQRYSKLDDVPLASKGWTHNKSKGDYFYVYPQSPLSEGDRFQLSDLHLQDSVTKRLQKDGIETLTSFQNEAFGTICKGHHSILTAESGCGKTLAYLLPIIHNIIGEKSSSMNSPRALILVPGRELAHQIASVAEKLVGETNLKVKVVVGGRTKRAMLNPEFSEVDILIGTPGALGKLTGVGIYKLNQLSYAVFDEADTLIDDSFIERLSSIVKRVGTSQIILVSATMPTNIPSILQPYNNSFVNVTSPFLHRPLNHLTQQFLRLGRSIKPQQLLQIIKKNRDPLLIFTNRNETCNWVSYFLKENGVSASRVNGDMNYEERIVQWNEFQSQNNRILVATDLCSRGLHLPHVKHVVNYDFPLYVADYLHRIGRTGRFGQESCKVTNFVAGDEEVKIVQKIELAIRRNEAIQNVDGNITRILQRKLLRKSTNEDSFM</sequence>
<keyword evidence="3" id="KW-0347">Helicase</keyword>
<dbReference type="InterPro" id="IPR001650">
    <property type="entry name" value="Helicase_C-like"/>
</dbReference>
<dbReference type="EMBL" id="GEZM01095844">
    <property type="protein sequence ID" value="JAV55301.1"/>
    <property type="molecule type" value="Transcribed_RNA"/>
</dbReference>
<evidence type="ECO:0000256" key="3">
    <source>
        <dbReference type="ARBA" id="ARBA00022806"/>
    </source>
</evidence>
<dbReference type="PROSITE" id="PS51192">
    <property type="entry name" value="HELICASE_ATP_BIND_1"/>
    <property type="match status" value="1"/>
</dbReference>
<evidence type="ECO:0000256" key="4">
    <source>
        <dbReference type="ARBA" id="ARBA00022840"/>
    </source>
</evidence>
<dbReference type="InterPro" id="IPR014001">
    <property type="entry name" value="Helicase_ATP-bd"/>
</dbReference>